<dbReference type="GO" id="GO:0003723">
    <property type="term" value="F:RNA binding"/>
    <property type="evidence" value="ECO:0007669"/>
    <property type="project" value="UniProtKB-UniRule"/>
</dbReference>
<organism evidence="5 6">
    <name type="scientific">Symbiodinium microadriaticum</name>
    <name type="common">Dinoflagellate</name>
    <name type="synonym">Zooxanthella microadriatica</name>
    <dbReference type="NCBI Taxonomy" id="2951"/>
    <lineage>
        <taxon>Eukaryota</taxon>
        <taxon>Sar</taxon>
        <taxon>Alveolata</taxon>
        <taxon>Dinophyceae</taxon>
        <taxon>Suessiales</taxon>
        <taxon>Symbiodiniaceae</taxon>
        <taxon>Symbiodinium</taxon>
    </lineage>
</organism>
<evidence type="ECO:0000256" key="2">
    <source>
        <dbReference type="SAM" id="Coils"/>
    </source>
</evidence>
<feature type="compositionally biased region" description="Low complexity" evidence="3">
    <location>
        <begin position="1358"/>
        <end position="1383"/>
    </location>
</feature>
<feature type="compositionally biased region" description="Low complexity" evidence="3">
    <location>
        <begin position="1438"/>
        <end position="1465"/>
    </location>
</feature>
<keyword evidence="2" id="KW-0175">Coiled coil</keyword>
<dbReference type="InterPro" id="IPR001357">
    <property type="entry name" value="BRCT_dom"/>
</dbReference>
<feature type="coiled-coil region" evidence="2">
    <location>
        <begin position="1712"/>
        <end position="1760"/>
    </location>
</feature>
<feature type="region of interest" description="Disordered" evidence="3">
    <location>
        <begin position="1438"/>
        <end position="1467"/>
    </location>
</feature>
<feature type="region of interest" description="Disordered" evidence="3">
    <location>
        <begin position="1337"/>
        <end position="1383"/>
    </location>
</feature>
<feature type="region of interest" description="Disordered" evidence="3">
    <location>
        <begin position="1658"/>
        <end position="1690"/>
    </location>
</feature>
<dbReference type="InterPro" id="IPR004087">
    <property type="entry name" value="KH_dom"/>
</dbReference>
<dbReference type="OrthoDB" id="444820at2759"/>
<dbReference type="InterPro" id="IPR051553">
    <property type="entry name" value="Ran_GTPase-activating"/>
</dbReference>
<feature type="compositionally biased region" description="Gly residues" evidence="3">
    <location>
        <begin position="606"/>
        <end position="618"/>
    </location>
</feature>
<keyword evidence="1" id="KW-0694">RNA-binding</keyword>
<evidence type="ECO:0000256" key="3">
    <source>
        <dbReference type="SAM" id="MobiDB-lite"/>
    </source>
</evidence>
<feature type="region of interest" description="Disordered" evidence="3">
    <location>
        <begin position="542"/>
        <end position="593"/>
    </location>
</feature>
<dbReference type="SUPFAM" id="SSF47802">
    <property type="entry name" value="DNA polymerase beta, N-terminal domain-like"/>
    <property type="match status" value="1"/>
</dbReference>
<dbReference type="SUPFAM" id="SSF54791">
    <property type="entry name" value="Eukaryotic type KH-domain (KH-domain type I)"/>
    <property type="match status" value="1"/>
</dbReference>
<feature type="region of interest" description="Disordered" evidence="3">
    <location>
        <begin position="1514"/>
        <end position="1630"/>
    </location>
</feature>
<dbReference type="PANTHER" id="PTHR45982:SF1">
    <property type="entry name" value="REGULATOR OF CHROMOSOME CONDENSATION"/>
    <property type="match status" value="1"/>
</dbReference>
<dbReference type="InterPro" id="IPR036612">
    <property type="entry name" value="KH_dom_type_1_sf"/>
</dbReference>
<feature type="region of interest" description="Disordered" evidence="3">
    <location>
        <begin position="746"/>
        <end position="783"/>
    </location>
</feature>
<feature type="compositionally biased region" description="Basic and acidic residues" evidence="3">
    <location>
        <begin position="1576"/>
        <end position="1590"/>
    </location>
</feature>
<dbReference type="PANTHER" id="PTHR45982">
    <property type="entry name" value="REGULATOR OF CHROMOSOME CONDENSATION"/>
    <property type="match status" value="1"/>
</dbReference>
<evidence type="ECO:0000313" key="5">
    <source>
        <dbReference type="EMBL" id="OLQ10126.1"/>
    </source>
</evidence>
<dbReference type="PROSITE" id="PS50172">
    <property type="entry name" value="BRCT"/>
    <property type="match status" value="1"/>
</dbReference>
<feature type="compositionally biased region" description="Polar residues" evidence="3">
    <location>
        <begin position="1066"/>
        <end position="1077"/>
    </location>
</feature>
<dbReference type="PROSITE" id="PS50084">
    <property type="entry name" value="KH_TYPE_1"/>
    <property type="match status" value="1"/>
</dbReference>
<accession>A0A1Q9ERT5</accession>
<dbReference type="Proteomes" id="UP000186817">
    <property type="component" value="Unassembled WGS sequence"/>
</dbReference>
<comment type="caution">
    <text evidence="5">The sequence shown here is derived from an EMBL/GenBank/DDBJ whole genome shotgun (WGS) entry which is preliminary data.</text>
</comment>
<evidence type="ECO:0000256" key="1">
    <source>
        <dbReference type="PROSITE-ProRule" id="PRU00117"/>
    </source>
</evidence>
<dbReference type="Pfam" id="PF00013">
    <property type="entry name" value="KH_1"/>
    <property type="match status" value="1"/>
</dbReference>
<evidence type="ECO:0000313" key="6">
    <source>
        <dbReference type="Proteomes" id="UP000186817"/>
    </source>
</evidence>
<dbReference type="InterPro" id="IPR009091">
    <property type="entry name" value="RCC1/BLIP-II"/>
</dbReference>
<feature type="compositionally biased region" description="Basic and acidic residues" evidence="3">
    <location>
        <begin position="1079"/>
        <end position="1099"/>
    </location>
</feature>
<sequence>MSIVIEVGLFSGRKVTLEVGLTEKVHEVKARAQSALGVGRGRLLGTSGYALDECKRITAAVQNGDLLTLHVGRVQVCGSAYAFAATLGDGTVVTWGDNEGGGDSSAVQDQLKHVKRITAARAAFAAIREDGSVVTWGERVEADSRAVQSRLKNVREIQATECAFAAIVGDASVVSWGDARRGGDCSAVQLMLYDVQHVHATFYAFAAVRNNGSVMTWGDAGSGGDCSSVQDQLKNVQHIVASRVAFAAVLGDGSVVTWGDADCGGDSSAVQDRLKHVQRIHASLYAFAAVLSDRSVVTWGDDNYGGDSTFVEDQLKDVQHVQASFYAFAAVLGDGSVATWGDTGGGGDCAAVQHQLQTVQHIYASAYAFAAVLRDGSVVTWGDPSSGGDSRSVQDQLKAVRHIAATRVAFAAILESGSVVTWGDSEYGGDSIAVQDHLQNSAPLDSELDHLQNSAPLGSELDHLQNSAPSCWLQEVSADNTVLTEELLKDMDPKQLKVHLTQFENDVDMLQKKVQEMESEKIAQARGGTDRSQRARKAALMLQQPTGDGGPDAGSRRNSLVADPRGDAGKNGRASPSELRRRLLSGDVPPPSKMLSALEEQAKGLFGQGAGSTPGGRAGKAPRGDRVATAPKILHGPDPSSLRHSRAPLLAYDGRASGTGGASSAGRSSRPFRARRGAGGDAAVGIVRDHGGVVAEELTSSVSHVVAATAPSAAMPVEAKLVTADWLSQSVLKGQRLEEAKFEVCSPAPAKASDPMSPKRAAAPASQESPKGSPHASKEEAVEAERLVRMWPEPLRTPEDFDRIAGLGPKTRDKCREILATGVLTRLDAVRGDEMTQILQDLQALPIGSIVELDAVILIGGEAAIARASMVLKIHLMHQAEVEAFHRRRAKKLAQLKELEAKGLGEDARLSFEVDADLIGRTCGRGGERVKKVEKEFNVEVRIQETPQDADPSEPRKILIYCDSDADAEGARRELELRKQLYALPAERITWFQRSDNRLIQDVTRKAGLAAATWTESGLELCGQQSSLEDAVLLLDSHNEYFLVYREMDREQFMISQSFEELEQANRPSSFRPNPRTSKSRERVQDQTKAEGASHRRLEHPQHVTKVLTEDETVAGMNGLPRVSRWRKVCHGVSEEDTAKPSHATLPPAHATAQKHPGTGGRCVDAPGCLHGSVLAGSLAGIEIETRAPMVLVEALPEPRPNDAMLPAPWKMMAPRAMLSKFLELCRSAFAAYEVTTSGSQQLREVTAVKLRQLKRQVEAEAQRVANLRSDLAARHIGKPSMPGGQDGLWDAERLCQGPSFGEQLRDVQKLFYESEFDSGVCNVPLARGVLKAWGRPAQKADSGAPVESLPGAVEAGSLTASPPASDAPPTSGRRASSASRLSQRLASLQIETAIDTPKEQRRYGPERFFYDQKTYTGVHKNGSPTTVEKEVVTQILRDPSPRSARSRSASVASLSPRARAASTSMTPRASGVYNSFKLVSPVGDSPRRRTIAGEIAEDNTRYGPERFFYDQSTYTGTHRQGGPQVAEPPEPVRKASTMTMTPRSARSQRGSTVSLASEAGSMRLRSPTGPSGIARRLDFSSQEETKEPQSTRSMRSLQSMQSQSSLAGPASPRNRAVTETPRSARSASVTFKDQDSFRYGPERFFYDSRTYTGVHKHGGPITDDLREPNGQAASPRADSTRSRAWSSVSSQEVEVERQASIAAALAPAGGVSELEGSLQQMNMELVRAQESARKSRRQEEDLRNDLAKLKERTAATRDKLLYQEDHLKLQGETLAKLESQKAKSEGDVETLTLGLHKLDQENQYLQEAIKHLMQQVEAKHGGSLDGWVFVCMCEYVPMSV</sequence>
<dbReference type="EMBL" id="LSRX01000083">
    <property type="protein sequence ID" value="OLQ10126.1"/>
    <property type="molecule type" value="Genomic_DNA"/>
</dbReference>
<reference evidence="5 6" key="1">
    <citation type="submission" date="2016-02" db="EMBL/GenBank/DDBJ databases">
        <title>Genome analysis of coral dinoflagellate symbionts highlights evolutionary adaptations to a symbiotic lifestyle.</title>
        <authorList>
            <person name="Aranda M."/>
            <person name="Li Y."/>
            <person name="Liew Y.J."/>
            <person name="Baumgarten S."/>
            <person name="Simakov O."/>
            <person name="Wilson M."/>
            <person name="Piel J."/>
            <person name="Ashoor H."/>
            <person name="Bougouffa S."/>
            <person name="Bajic V.B."/>
            <person name="Ryu T."/>
            <person name="Ravasi T."/>
            <person name="Bayer T."/>
            <person name="Micklem G."/>
            <person name="Kim H."/>
            <person name="Bhak J."/>
            <person name="Lajeunesse T.C."/>
            <person name="Voolstra C.R."/>
        </authorList>
    </citation>
    <scope>NUCLEOTIDE SEQUENCE [LARGE SCALE GENOMIC DNA]</scope>
    <source>
        <strain evidence="5 6">CCMP2467</strain>
    </source>
</reference>
<protein>
    <recommendedName>
        <fullName evidence="4">BRCT domain-containing protein</fullName>
    </recommendedName>
</protein>
<dbReference type="SUPFAM" id="SSF52113">
    <property type="entry name" value="BRCT domain"/>
    <property type="match status" value="1"/>
</dbReference>
<dbReference type="InterPro" id="IPR027421">
    <property type="entry name" value="DNA_pol_lamdba_lyase_dom_sf"/>
</dbReference>
<dbReference type="InterPro" id="IPR036420">
    <property type="entry name" value="BRCT_dom_sf"/>
</dbReference>
<evidence type="ECO:0000259" key="4">
    <source>
        <dbReference type="PROSITE" id="PS50172"/>
    </source>
</evidence>
<feature type="region of interest" description="Disordered" evidence="3">
    <location>
        <begin position="1061"/>
        <end position="1099"/>
    </location>
</feature>
<feature type="region of interest" description="Disordered" evidence="3">
    <location>
        <begin position="1136"/>
        <end position="1159"/>
    </location>
</feature>
<dbReference type="SMART" id="SM00322">
    <property type="entry name" value="KH"/>
    <property type="match status" value="1"/>
</dbReference>
<dbReference type="InterPro" id="IPR004088">
    <property type="entry name" value="KH_dom_type_1"/>
</dbReference>
<gene>
    <name evidence="5" type="ORF">AK812_SmicGene6175</name>
</gene>
<keyword evidence="6" id="KW-1185">Reference proteome</keyword>
<dbReference type="Gene3D" id="2.130.10.30">
    <property type="entry name" value="Regulator of chromosome condensation 1/beta-lactamase-inhibitor protein II"/>
    <property type="match status" value="2"/>
</dbReference>
<feature type="domain" description="BRCT" evidence="4">
    <location>
        <begin position="686"/>
        <end position="744"/>
    </location>
</feature>
<feature type="compositionally biased region" description="Low complexity" evidence="3">
    <location>
        <begin position="1591"/>
        <end position="1607"/>
    </location>
</feature>
<feature type="region of interest" description="Disordered" evidence="3">
    <location>
        <begin position="606"/>
        <end position="677"/>
    </location>
</feature>
<name>A0A1Q9ERT5_SYMMI</name>
<feature type="compositionally biased region" description="Polar residues" evidence="3">
    <location>
        <begin position="1621"/>
        <end position="1630"/>
    </location>
</feature>
<feature type="compositionally biased region" description="Polar residues" evidence="3">
    <location>
        <begin position="1537"/>
        <end position="1556"/>
    </location>
</feature>
<proteinExistence type="predicted"/>
<dbReference type="Gene3D" id="3.30.1370.10">
    <property type="entry name" value="K Homology domain, type 1"/>
    <property type="match status" value="1"/>
</dbReference>
<dbReference type="SUPFAM" id="SSF50985">
    <property type="entry name" value="RCC1/BLIP-II"/>
    <property type="match status" value="1"/>
</dbReference>
<dbReference type="Gene3D" id="3.40.50.10190">
    <property type="entry name" value="BRCT domain"/>
    <property type="match status" value="1"/>
</dbReference>